<dbReference type="Proteomes" id="UP000887561">
    <property type="component" value="Unplaced"/>
</dbReference>
<keyword evidence="1" id="KW-1185">Reference proteome</keyword>
<name>A0A915NEC4_MELJA</name>
<dbReference type="WBParaSite" id="scaffold9441_cov302.g13955">
    <property type="protein sequence ID" value="scaffold9441_cov302.g13955"/>
    <property type="gene ID" value="scaffold9441_cov302.g13955"/>
</dbReference>
<accession>A0A915NEC4</accession>
<sequence>MSTPNSPKTSDTESKNVEVIEIMDENTAVKENTGTIDVWLISTNSKMLWKLVRMKYIPRLEFRLCRTCSNVLFHSTSRVTENQDGGVKISFDLCKQCVQLNINPVYELVIDEVESNEMDRGWPFSADRGERARGLSPDVHHTQLRLMELRRAELLSTPNNDPMMTQGTSAIAPWEWTPENQYADWVPPANWNWESGSSYVSTPTHMPIGLAEEIVPWQLPQQLDDGVSTPPVKHASDVCIGCLCTQEEVNIIYGPCGCNCVNYCMDCVNDGIEEKLADMYDWKKSVDYDKILGEFPHCACCKAEYIRLVRRSRRTKRSNPRFFDF</sequence>
<evidence type="ECO:0000313" key="1">
    <source>
        <dbReference type="Proteomes" id="UP000887561"/>
    </source>
</evidence>
<organism evidence="1 2">
    <name type="scientific">Meloidogyne javanica</name>
    <name type="common">Root-knot nematode worm</name>
    <dbReference type="NCBI Taxonomy" id="6303"/>
    <lineage>
        <taxon>Eukaryota</taxon>
        <taxon>Metazoa</taxon>
        <taxon>Ecdysozoa</taxon>
        <taxon>Nematoda</taxon>
        <taxon>Chromadorea</taxon>
        <taxon>Rhabditida</taxon>
        <taxon>Tylenchina</taxon>
        <taxon>Tylenchomorpha</taxon>
        <taxon>Tylenchoidea</taxon>
        <taxon>Meloidogynidae</taxon>
        <taxon>Meloidogyninae</taxon>
        <taxon>Meloidogyne</taxon>
        <taxon>Meloidogyne incognita group</taxon>
    </lineage>
</organism>
<dbReference type="AlphaFoldDB" id="A0A915NEC4"/>
<evidence type="ECO:0000313" key="2">
    <source>
        <dbReference type="WBParaSite" id="scaffold9441_cov302.g13955"/>
    </source>
</evidence>
<reference evidence="2" key="1">
    <citation type="submission" date="2022-11" db="UniProtKB">
        <authorList>
            <consortium name="WormBaseParasite"/>
        </authorList>
    </citation>
    <scope>IDENTIFICATION</scope>
</reference>
<proteinExistence type="predicted"/>
<protein>
    <submittedName>
        <fullName evidence="2">Uncharacterized protein</fullName>
    </submittedName>
</protein>